<accession>A0ABS9WDT4</accession>
<feature type="domain" description="Protein kinase" evidence="8">
    <location>
        <begin position="11"/>
        <end position="470"/>
    </location>
</feature>
<evidence type="ECO:0000313" key="10">
    <source>
        <dbReference type="Proteomes" id="UP001430755"/>
    </source>
</evidence>
<evidence type="ECO:0000259" key="8">
    <source>
        <dbReference type="PROSITE" id="PS50011"/>
    </source>
</evidence>
<keyword evidence="4" id="KW-0547">Nucleotide-binding</keyword>
<evidence type="ECO:0000256" key="3">
    <source>
        <dbReference type="ARBA" id="ARBA00022679"/>
    </source>
</evidence>
<dbReference type="PANTHER" id="PTHR43289:SF6">
    <property type="entry name" value="SERINE_THREONINE-PROTEIN KINASE NEKL-3"/>
    <property type="match status" value="1"/>
</dbReference>
<protein>
    <recommendedName>
        <fullName evidence="1">non-specific serine/threonine protein kinase</fullName>
        <ecNumber evidence="1">2.7.11.1</ecNumber>
    </recommendedName>
</protein>
<dbReference type="EMBL" id="JAJMLW010000001">
    <property type="protein sequence ID" value="MCI2240969.1"/>
    <property type="molecule type" value="Genomic_DNA"/>
</dbReference>
<keyword evidence="10" id="KW-1185">Reference proteome</keyword>
<evidence type="ECO:0000256" key="2">
    <source>
        <dbReference type="ARBA" id="ARBA00022527"/>
    </source>
</evidence>
<feature type="compositionally biased region" description="Basic and acidic residues" evidence="7">
    <location>
        <begin position="161"/>
        <end position="172"/>
    </location>
</feature>
<feature type="region of interest" description="Disordered" evidence="7">
    <location>
        <begin position="107"/>
        <end position="198"/>
    </location>
</feature>
<feature type="compositionally biased region" description="Low complexity" evidence="7">
    <location>
        <begin position="222"/>
        <end position="233"/>
    </location>
</feature>
<dbReference type="EC" id="2.7.11.1" evidence="1"/>
<dbReference type="PANTHER" id="PTHR43289">
    <property type="entry name" value="MITOGEN-ACTIVATED PROTEIN KINASE KINASE KINASE 20-RELATED"/>
    <property type="match status" value="1"/>
</dbReference>
<feature type="region of interest" description="Disordered" evidence="7">
    <location>
        <begin position="222"/>
        <end position="243"/>
    </location>
</feature>
<feature type="compositionally biased region" description="Acidic residues" evidence="7">
    <location>
        <begin position="234"/>
        <end position="243"/>
    </location>
</feature>
<evidence type="ECO:0000256" key="7">
    <source>
        <dbReference type="SAM" id="MobiDB-lite"/>
    </source>
</evidence>
<dbReference type="Proteomes" id="UP001430755">
    <property type="component" value="Unassembled WGS sequence"/>
</dbReference>
<evidence type="ECO:0000313" key="9">
    <source>
        <dbReference type="EMBL" id="MCI2240969.1"/>
    </source>
</evidence>
<proteinExistence type="predicted"/>
<dbReference type="InterPro" id="IPR000719">
    <property type="entry name" value="Prot_kinase_dom"/>
</dbReference>
<dbReference type="GO" id="GO:0016301">
    <property type="term" value="F:kinase activity"/>
    <property type="evidence" value="ECO:0007669"/>
    <property type="project" value="UniProtKB-KW"/>
</dbReference>
<dbReference type="PROSITE" id="PS50011">
    <property type="entry name" value="PROTEIN_KINASE_DOM"/>
    <property type="match status" value="1"/>
</dbReference>
<keyword evidence="3" id="KW-0808">Transferase</keyword>
<reference evidence="9" key="1">
    <citation type="submission" date="2021-11" db="EMBL/GenBank/DDBJ databases">
        <title>A Novel Adlercreutzia Species, isolated from a Allomyrina dichotoma larva feces.</title>
        <authorList>
            <person name="Suh M.K."/>
        </authorList>
    </citation>
    <scope>NUCLEOTIDE SEQUENCE</scope>
    <source>
        <strain evidence="9">JBNU-10</strain>
    </source>
</reference>
<keyword evidence="2" id="KW-0723">Serine/threonine-protein kinase</keyword>
<dbReference type="PROSITE" id="PS00108">
    <property type="entry name" value="PROTEIN_KINASE_ST"/>
    <property type="match status" value="1"/>
</dbReference>
<evidence type="ECO:0000256" key="6">
    <source>
        <dbReference type="ARBA" id="ARBA00022840"/>
    </source>
</evidence>
<feature type="compositionally biased region" description="Acidic residues" evidence="7">
    <location>
        <begin position="138"/>
        <end position="153"/>
    </location>
</feature>
<dbReference type="RefSeq" id="WP_242162689.1">
    <property type="nucleotide sequence ID" value="NZ_JAJMLW010000001.1"/>
</dbReference>
<keyword evidence="6" id="KW-0067">ATP-binding</keyword>
<sequence length="801" mass="83954">MARQKLILDRYRIIEKAGSGGYGTVQHAYDTRLKRDVAIKCIELSEADVARARLLAMEAKMADALASAEEAAEDAGEDVAPALPDAPRGAASAARADVAAVRAVGPEDVAPWEDLPADDAWDDAGADAAADAGARDDGWDDTADADDWDDEDDWVPRGAHASRELRADDAPRARSGRRGSHARHAAPSLGGDFTADDFDDLEEEDEPAADAPRLRVIGAAAGEDAAARPPATLEADEDADAEPELEDDDLFDHIPGLEEARTAAHLSDANIVTVYDCEVHDGVAYVIMEYIEGKTLARIMREQGDDITLDIIAAVFTSIAHALKAAHGNEVLHLDVKPDNVIVNRQGQVKVTDFGLATLMDASGQGTAGGGTIGYMPLEQMRQEPLDERTDEWALASLTYEMLSGDNPFFARDLDEAEEAIEEAELVLPSLCWDDLDQQADDIMFRALDPDPDERYDTVEELADELEPLLGSARRGKRQLADIVCEVEPDEPEEPPAPRPPAVPLVDRLGPRGGSVIARVLSAGAAALVVALALANVRLGAPDAAYGLATSCAPLFWGLVAAGALAAAIRPHLAALGAFVLLGAALFLSGAFLLGLAVIALSIVWWRGLGREGEPPALCALVQPLAGAAGFAGMAPVLAGALLPLGQALLSSLFSVFTALALASLGSCDLSGWNPWVNLRFAGFDPQASLVTTLAMPQTWCVAASWVLSAGAYSLLCVRGTRAFDILGAVAAAAILVTGACVAAGLASGGASWLPEPTAFTGALLPGCVGIVLALMGVPDRARWAPEEWDALEEDAAPAAE</sequence>
<organism evidence="9 10">
    <name type="scientific">Adlercreutzia faecimuris</name>
    <dbReference type="NCBI Taxonomy" id="2897341"/>
    <lineage>
        <taxon>Bacteria</taxon>
        <taxon>Bacillati</taxon>
        <taxon>Actinomycetota</taxon>
        <taxon>Coriobacteriia</taxon>
        <taxon>Eggerthellales</taxon>
        <taxon>Eggerthellaceae</taxon>
        <taxon>Adlercreutzia</taxon>
    </lineage>
</organism>
<name>A0ABS9WDT4_9ACTN</name>
<evidence type="ECO:0000256" key="1">
    <source>
        <dbReference type="ARBA" id="ARBA00012513"/>
    </source>
</evidence>
<dbReference type="CDD" id="cd14014">
    <property type="entry name" value="STKc_PknB_like"/>
    <property type="match status" value="1"/>
</dbReference>
<dbReference type="InterPro" id="IPR008271">
    <property type="entry name" value="Ser/Thr_kinase_AS"/>
</dbReference>
<keyword evidence="5 9" id="KW-0418">Kinase</keyword>
<dbReference type="SMART" id="SM00220">
    <property type="entry name" value="S_TKc"/>
    <property type="match status" value="1"/>
</dbReference>
<gene>
    <name evidence="9" type="ORF">LPT13_01190</name>
</gene>
<dbReference type="Pfam" id="PF00069">
    <property type="entry name" value="Pkinase"/>
    <property type="match status" value="1"/>
</dbReference>
<evidence type="ECO:0000256" key="5">
    <source>
        <dbReference type="ARBA" id="ARBA00022777"/>
    </source>
</evidence>
<feature type="compositionally biased region" description="Basic residues" evidence="7">
    <location>
        <begin position="174"/>
        <end position="184"/>
    </location>
</feature>
<comment type="caution">
    <text evidence="9">The sequence shown here is derived from an EMBL/GenBank/DDBJ whole genome shotgun (WGS) entry which is preliminary data.</text>
</comment>
<feature type="compositionally biased region" description="Acidic residues" evidence="7">
    <location>
        <begin position="115"/>
        <end position="125"/>
    </location>
</feature>
<evidence type="ECO:0000256" key="4">
    <source>
        <dbReference type="ARBA" id="ARBA00022741"/>
    </source>
</evidence>